<dbReference type="EMBL" id="JACEEZ010010550">
    <property type="protein sequence ID" value="KAG0721790.1"/>
    <property type="molecule type" value="Genomic_DNA"/>
</dbReference>
<dbReference type="GO" id="GO:0000981">
    <property type="term" value="F:DNA-binding transcription factor activity, RNA polymerase II-specific"/>
    <property type="evidence" value="ECO:0007669"/>
    <property type="project" value="TreeGrafter"/>
</dbReference>
<keyword evidence="2" id="KW-0175">Coiled coil</keyword>
<dbReference type="SUPFAM" id="SSF46689">
    <property type="entry name" value="Homeodomain-like"/>
    <property type="match status" value="1"/>
</dbReference>
<evidence type="ECO:0000256" key="3">
    <source>
        <dbReference type="PROSITE-ProRule" id="PRU00108"/>
    </source>
</evidence>
<evidence type="ECO:0000256" key="5">
    <source>
        <dbReference type="SAM" id="MobiDB-lite"/>
    </source>
</evidence>
<keyword evidence="8" id="KW-1185">Reference proteome</keyword>
<dbReference type="Pfam" id="PF00046">
    <property type="entry name" value="Homeodomain"/>
    <property type="match status" value="1"/>
</dbReference>
<comment type="subcellular location">
    <subcellularLocation>
        <location evidence="1 3 4">Nucleus</location>
    </subcellularLocation>
</comment>
<dbReference type="PROSITE" id="PS50071">
    <property type="entry name" value="HOMEOBOX_2"/>
    <property type="match status" value="1"/>
</dbReference>
<dbReference type="InterPro" id="IPR009057">
    <property type="entry name" value="Homeodomain-like_sf"/>
</dbReference>
<evidence type="ECO:0000313" key="7">
    <source>
        <dbReference type="EMBL" id="KAG0721790.1"/>
    </source>
</evidence>
<feature type="compositionally biased region" description="Acidic residues" evidence="5">
    <location>
        <begin position="394"/>
        <end position="403"/>
    </location>
</feature>
<name>A0A8J4YI56_CHIOP</name>
<feature type="region of interest" description="Disordered" evidence="5">
    <location>
        <begin position="186"/>
        <end position="214"/>
    </location>
</feature>
<reference evidence="7" key="1">
    <citation type="submission" date="2020-07" db="EMBL/GenBank/DDBJ databases">
        <title>The High-quality genome of the commercially important snow crab, Chionoecetes opilio.</title>
        <authorList>
            <person name="Jeong J.-H."/>
            <person name="Ryu S."/>
        </authorList>
    </citation>
    <scope>NUCLEOTIDE SEQUENCE</scope>
    <source>
        <strain evidence="7">MADBK_172401_WGS</strain>
        <tissue evidence="7">Digestive gland</tissue>
    </source>
</reference>
<feature type="domain" description="Homeobox" evidence="6">
    <location>
        <begin position="128"/>
        <end position="188"/>
    </location>
</feature>
<dbReference type="Gene3D" id="1.10.10.60">
    <property type="entry name" value="Homeodomain-like"/>
    <property type="match status" value="1"/>
</dbReference>
<dbReference type="FunFam" id="1.10.10.60:FF:000298">
    <property type="entry name" value="Homeobox protein cut-like"/>
    <property type="match status" value="1"/>
</dbReference>
<feature type="compositionally biased region" description="Basic and acidic residues" evidence="5">
    <location>
        <begin position="384"/>
        <end position="393"/>
    </location>
</feature>
<evidence type="ECO:0000259" key="6">
    <source>
        <dbReference type="PROSITE" id="PS50071"/>
    </source>
</evidence>
<evidence type="ECO:0000256" key="4">
    <source>
        <dbReference type="RuleBase" id="RU000682"/>
    </source>
</evidence>
<gene>
    <name evidence="7" type="primary">ct</name>
    <name evidence="7" type="ORF">GWK47_045741</name>
</gene>
<dbReference type="GO" id="GO:0005634">
    <property type="term" value="C:nucleus"/>
    <property type="evidence" value="ECO:0007669"/>
    <property type="project" value="UniProtKB-SubCell"/>
</dbReference>
<feature type="compositionally biased region" description="Acidic residues" evidence="5">
    <location>
        <begin position="446"/>
        <end position="458"/>
    </location>
</feature>
<feature type="region of interest" description="Disordered" evidence="5">
    <location>
        <begin position="275"/>
        <end position="458"/>
    </location>
</feature>
<dbReference type="SMART" id="SM00389">
    <property type="entry name" value="HOX"/>
    <property type="match status" value="1"/>
</dbReference>
<evidence type="ECO:0000313" key="8">
    <source>
        <dbReference type="Proteomes" id="UP000770661"/>
    </source>
</evidence>
<feature type="compositionally biased region" description="Low complexity" evidence="5">
    <location>
        <begin position="187"/>
        <end position="198"/>
    </location>
</feature>
<dbReference type="OrthoDB" id="10257567at2759"/>
<feature type="compositionally biased region" description="Acidic residues" evidence="5">
    <location>
        <begin position="285"/>
        <end position="296"/>
    </location>
</feature>
<dbReference type="CDD" id="cd00086">
    <property type="entry name" value="homeodomain"/>
    <property type="match status" value="1"/>
</dbReference>
<keyword evidence="3 4" id="KW-0238">DNA-binding</keyword>
<dbReference type="Proteomes" id="UP000770661">
    <property type="component" value="Unassembled WGS sequence"/>
</dbReference>
<feature type="DNA-binding region" description="Homeobox" evidence="3">
    <location>
        <begin position="130"/>
        <end position="189"/>
    </location>
</feature>
<dbReference type="InterPro" id="IPR001356">
    <property type="entry name" value="HD"/>
</dbReference>
<accession>A0A8J4YI56</accession>
<evidence type="ECO:0000256" key="2">
    <source>
        <dbReference type="ARBA" id="ARBA00023054"/>
    </source>
</evidence>
<dbReference type="AlphaFoldDB" id="A0A8J4YI56"/>
<protein>
    <submittedName>
        <fullName evidence="7">Homeobox protein cut</fullName>
    </submittedName>
</protein>
<feature type="region of interest" description="Disordered" evidence="5">
    <location>
        <begin position="86"/>
        <end position="107"/>
    </location>
</feature>
<comment type="caution">
    <text evidence="7">The sequence shown here is derived from an EMBL/GenBank/DDBJ whole genome shotgun (WGS) entry which is preliminary data.</text>
</comment>
<evidence type="ECO:0000256" key="1">
    <source>
        <dbReference type="ARBA" id="ARBA00004123"/>
    </source>
</evidence>
<keyword evidence="3 4" id="KW-0539">Nucleus</keyword>
<proteinExistence type="predicted"/>
<dbReference type="PANTHER" id="PTHR14043:SF2">
    <property type="entry name" value="HOMEOBOX PROTEIN CUT"/>
    <property type="match status" value="1"/>
</dbReference>
<organism evidence="7 8">
    <name type="scientific">Chionoecetes opilio</name>
    <name type="common">Atlantic snow crab</name>
    <name type="synonym">Cancer opilio</name>
    <dbReference type="NCBI Taxonomy" id="41210"/>
    <lineage>
        <taxon>Eukaryota</taxon>
        <taxon>Metazoa</taxon>
        <taxon>Ecdysozoa</taxon>
        <taxon>Arthropoda</taxon>
        <taxon>Crustacea</taxon>
        <taxon>Multicrustacea</taxon>
        <taxon>Malacostraca</taxon>
        <taxon>Eumalacostraca</taxon>
        <taxon>Eucarida</taxon>
        <taxon>Decapoda</taxon>
        <taxon>Pleocyemata</taxon>
        <taxon>Brachyura</taxon>
        <taxon>Eubrachyura</taxon>
        <taxon>Majoidea</taxon>
        <taxon>Majidae</taxon>
        <taxon>Chionoecetes</taxon>
    </lineage>
</organism>
<sequence length="458" mass="49386">MCGCVGWGGRCVTCSIVPHQSVLSNPRHPGPVAPSVYEMAALTQDLDTQVITTKIKEVLLANNIGQKHQGSRAIHPHATVAERLPQPGQTAAHEERAAGGQQGGAPWIPSAEVSQDSQDVFQAPSPGGTSKKQRVLFSEEQKEALKLAFALDPYPNLGNIEFLGQELQLSTRTITNWFHNHRMRLKQLGSPGGSSSPSREPPPPPPNQPQGQTFDPLNFRILLSQRIMEVRKEKGLPPSMPGLGHGFPPGLFPHLPPMGPHSFIGHGLDRDLGSGLDLSMKSENDYDDASLGDDDSNMSGAMSPGGGRSEGEGEDRDGRGAPSPVARSSRRKPAAPQWVNPSWASGDGNKEREVIINGVCVMQTDDYRPRDQQETVRIEPTPVEEARARSLKEEQEEDPEEELQQPASSMPTPPRPDPAEGESGPLQEEEDAPPHECAAPGPDAPSAEEGEAEEEEEA</sequence>
<dbReference type="PANTHER" id="PTHR14043">
    <property type="entry name" value="CCAAT DISPLACEMENT PROTEIN-RELATED"/>
    <property type="match status" value="1"/>
</dbReference>
<feature type="compositionally biased region" description="Basic and acidic residues" evidence="5">
    <location>
        <begin position="365"/>
        <end position="377"/>
    </location>
</feature>
<keyword evidence="3 4" id="KW-0371">Homeobox</keyword>
<feature type="compositionally biased region" description="Pro residues" evidence="5">
    <location>
        <begin position="199"/>
        <end position="208"/>
    </location>
</feature>
<dbReference type="GO" id="GO:0000977">
    <property type="term" value="F:RNA polymerase II transcription regulatory region sequence-specific DNA binding"/>
    <property type="evidence" value="ECO:0007669"/>
    <property type="project" value="TreeGrafter"/>
</dbReference>